<proteinExistence type="predicted"/>
<organism evidence="1 2">
    <name type="scientific">Paenibacillus hunanensis</name>
    <dbReference type="NCBI Taxonomy" id="539262"/>
    <lineage>
        <taxon>Bacteria</taxon>
        <taxon>Bacillati</taxon>
        <taxon>Bacillota</taxon>
        <taxon>Bacilli</taxon>
        <taxon>Bacillales</taxon>
        <taxon>Paenibacillaceae</taxon>
        <taxon>Paenibacillus</taxon>
    </lineage>
</organism>
<evidence type="ECO:0000313" key="2">
    <source>
        <dbReference type="Proteomes" id="UP001185028"/>
    </source>
</evidence>
<dbReference type="Proteomes" id="UP001185028">
    <property type="component" value="Unassembled WGS sequence"/>
</dbReference>
<gene>
    <name evidence="1" type="ORF">JOC58_001409</name>
</gene>
<protein>
    <submittedName>
        <fullName evidence="1">Uncharacterized protein</fullName>
    </submittedName>
</protein>
<comment type="caution">
    <text evidence="1">The sequence shown here is derived from an EMBL/GenBank/DDBJ whole genome shotgun (WGS) entry which is preliminary data.</text>
</comment>
<accession>A0ABU1IYT1</accession>
<dbReference type="EMBL" id="JAVDQH010000004">
    <property type="protein sequence ID" value="MDR6243522.1"/>
    <property type="molecule type" value="Genomic_DNA"/>
</dbReference>
<evidence type="ECO:0000313" key="1">
    <source>
        <dbReference type="EMBL" id="MDR6243522.1"/>
    </source>
</evidence>
<dbReference type="RefSeq" id="WP_188773704.1">
    <property type="nucleotide sequence ID" value="NZ_BMMB01000001.1"/>
</dbReference>
<keyword evidence="2" id="KW-1185">Reference proteome</keyword>
<sequence>MTQLLGVRVENGEKTDIFEAFNLEDVILVDTIKPKNHSVPCMHTNYGAFACMHTLSECKDFLGDEFISLSNGALARLNQIAFIVDYGYTVTVYFKDSHLTGDLAKTKRKIKPFCDLMIASDFIPETF</sequence>
<reference evidence="1 2" key="1">
    <citation type="submission" date="2023-07" db="EMBL/GenBank/DDBJ databases">
        <title>Genomic Encyclopedia of Type Strains, Phase IV (KMG-IV): sequencing the most valuable type-strain genomes for metagenomic binning, comparative biology and taxonomic classification.</title>
        <authorList>
            <person name="Goeker M."/>
        </authorList>
    </citation>
    <scope>NUCLEOTIDE SEQUENCE [LARGE SCALE GENOMIC DNA]</scope>
    <source>
        <strain evidence="1 2">DSM 22170</strain>
    </source>
</reference>
<name>A0ABU1IYT1_9BACL</name>